<evidence type="ECO:0000313" key="2">
    <source>
        <dbReference type="Proteomes" id="UP000077469"/>
    </source>
</evidence>
<dbReference type="PATRIC" id="fig|1123384.7.peg.605"/>
<keyword evidence="2" id="KW-1185">Reference proteome</keyword>
<dbReference type="AlphaFoldDB" id="A0A0X1KQ83"/>
<dbReference type="Pfam" id="PF01904">
    <property type="entry name" value="DUF72"/>
    <property type="match status" value="1"/>
</dbReference>
<accession>A0A0X1KQ83</accession>
<sequence length="264" mass="30885">MIYVGTSGYSFSDWIGEVYPEGISRSNMLRYYASVWRFNAVELNFTYYALPTYRTIVSMLRRTPSDFVFSVKLPASVTHQAWKSNTFPEEDVKKTLQALTPMFEEGRLKMLLAQFPYAFKDTPSNRQYLQLLREKIDAPVAIEFRHASWNNESVYGFLKTLGFTLVIVDEPNLRDLFPYVPKVTSAVAYFRLHGRNKDWFNAPEGERYNYKYSDEEMSIFARDIFNLSHQVVDTFVFFNNCYRGNAVRDAMKLRQMIERALLGS</sequence>
<protein>
    <recommendedName>
        <fullName evidence="3">DUF72 domain-containing protein</fullName>
    </recommendedName>
</protein>
<dbReference type="PaxDb" id="1123384-AJ81_03085"/>
<dbReference type="RefSeq" id="WP_031503973.1">
    <property type="nucleotide sequence ID" value="NC_022795.1"/>
</dbReference>
<reference evidence="1 2" key="1">
    <citation type="submission" date="2014-01" db="EMBL/GenBank/DDBJ databases">
        <title>Genome sequencing of Thermotog hypogea.</title>
        <authorList>
            <person name="Zhang X."/>
            <person name="Alvare G."/>
            <person name="Fristensky B."/>
            <person name="Chen L."/>
            <person name="Suen T."/>
            <person name="Chen Q."/>
            <person name="Ma K."/>
        </authorList>
    </citation>
    <scope>NUCLEOTIDE SEQUENCE [LARGE SCALE GENOMIC DNA]</scope>
    <source>
        <strain evidence="1 2">DSM 11164</strain>
    </source>
</reference>
<dbReference type="PANTHER" id="PTHR30348:SF13">
    <property type="entry name" value="UPF0759 PROTEIN YUNF"/>
    <property type="match status" value="1"/>
</dbReference>
<dbReference type="STRING" id="1123384.AJ81_03085"/>
<organism evidence="1 2">
    <name type="scientific">Pseudothermotoga hypogea DSM 11164 = NBRC 106472</name>
    <dbReference type="NCBI Taxonomy" id="1123384"/>
    <lineage>
        <taxon>Bacteria</taxon>
        <taxon>Thermotogati</taxon>
        <taxon>Thermotogota</taxon>
        <taxon>Thermotogae</taxon>
        <taxon>Thermotogales</taxon>
        <taxon>Thermotogaceae</taxon>
        <taxon>Pseudothermotoga</taxon>
    </lineage>
</organism>
<dbReference type="InterPro" id="IPR002763">
    <property type="entry name" value="DUF72"/>
</dbReference>
<dbReference type="PANTHER" id="PTHR30348">
    <property type="entry name" value="UNCHARACTERIZED PROTEIN YECE"/>
    <property type="match status" value="1"/>
</dbReference>
<dbReference type="InterPro" id="IPR036520">
    <property type="entry name" value="UPF0759_sf"/>
</dbReference>
<dbReference type="EMBL" id="CP007141">
    <property type="protein sequence ID" value="AJC73364.1"/>
    <property type="molecule type" value="Genomic_DNA"/>
</dbReference>
<evidence type="ECO:0008006" key="3">
    <source>
        <dbReference type="Google" id="ProtNLM"/>
    </source>
</evidence>
<dbReference type="Proteomes" id="UP000077469">
    <property type="component" value="Chromosome"/>
</dbReference>
<proteinExistence type="predicted"/>
<evidence type="ECO:0000313" key="1">
    <source>
        <dbReference type="EMBL" id="AJC73364.1"/>
    </source>
</evidence>
<dbReference type="KEGG" id="phy:AJ81_03085"/>
<dbReference type="SUPFAM" id="SSF117396">
    <property type="entry name" value="TM1631-like"/>
    <property type="match status" value="1"/>
</dbReference>
<name>A0A0X1KQ83_9THEM</name>
<dbReference type="Gene3D" id="3.20.20.410">
    <property type="entry name" value="Protein of unknown function UPF0759"/>
    <property type="match status" value="1"/>
</dbReference>
<gene>
    <name evidence="1" type="ORF">AJ81_03085</name>
</gene>
<dbReference type="OrthoDB" id="9780310at2"/>